<dbReference type="PRINTS" id="PR00092">
    <property type="entry name" value="TYROSINASE"/>
</dbReference>
<dbReference type="InterPro" id="IPR050316">
    <property type="entry name" value="Tyrosinase/Hemocyanin"/>
</dbReference>
<accession>A0A1I7XJ43</accession>
<evidence type="ECO:0000256" key="1">
    <source>
        <dbReference type="ARBA" id="ARBA00022723"/>
    </source>
</evidence>
<feature type="transmembrane region" description="Helical" evidence="3">
    <location>
        <begin position="166"/>
        <end position="186"/>
    </location>
</feature>
<evidence type="ECO:0000256" key="2">
    <source>
        <dbReference type="PROSITE-ProRule" id="PRU01005"/>
    </source>
</evidence>
<dbReference type="PROSITE" id="PS51670">
    <property type="entry name" value="SHKT"/>
    <property type="match status" value="1"/>
</dbReference>
<dbReference type="Gene3D" id="1.10.1280.10">
    <property type="entry name" value="Di-copper center containing domain from catechol oxidase"/>
    <property type="match status" value="1"/>
</dbReference>
<keyword evidence="1" id="KW-0479">Metal-binding</keyword>
<dbReference type="GO" id="GO:0016491">
    <property type="term" value="F:oxidoreductase activity"/>
    <property type="evidence" value="ECO:0007669"/>
    <property type="project" value="InterPro"/>
</dbReference>
<dbReference type="PROSITE" id="PS00497">
    <property type="entry name" value="TYROSINASE_1"/>
    <property type="match status" value="1"/>
</dbReference>
<evidence type="ECO:0000259" key="5">
    <source>
        <dbReference type="PROSITE" id="PS51670"/>
    </source>
</evidence>
<evidence type="ECO:0000313" key="7">
    <source>
        <dbReference type="WBParaSite" id="Hba_17726"/>
    </source>
</evidence>
<dbReference type="AlphaFoldDB" id="A0A1I7XJ43"/>
<evidence type="ECO:0000313" key="6">
    <source>
        <dbReference type="Proteomes" id="UP000095283"/>
    </source>
</evidence>
<feature type="domain" description="ShKT" evidence="5">
    <location>
        <begin position="425"/>
        <end position="461"/>
    </location>
</feature>
<feature type="chain" id="PRO_5009311297" evidence="4">
    <location>
        <begin position="17"/>
        <end position="494"/>
    </location>
</feature>
<keyword evidence="3" id="KW-1133">Transmembrane helix</keyword>
<dbReference type="Proteomes" id="UP000095283">
    <property type="component" value="Unplaced"/>
</dbReference>
<dbReference type="WBParaSite" id="Hba_17726">
    <property type="protein sequence ID" value="Hba_17726"/>
    <property type="gene ID" value="Hba_17726"/>
</dbReference>
<evidence type="ECO:0000256" key="4">
    <source>
        <dbReference type="SAM" id="SignalP"/>
    </source>
</evidence>
<reference evidence="7" key="1">
    <citation type="submission" date="2016-11" db="UniProtKB">
        <authorList>
            <consortium name="WormBaseParasite"/>
        </authorList>
    </citation>
    <scope>IDENTIFICATION</scope>
</reference>
<dbReference type="GO" id="GO:0046872">
    <property type="term" value="F:metal ion binding"/>
    <property type="evidence" value="ECO:0007669"/>
    <property type="project" value="UniProtKB-KW"/>
</dbReference>
<feature type="signal peptide" evidence="4">
    <location>
        <begin position="1"/>
        <end position="16"/>
    </location>
</feature>
<keyword evidence="4" id="KW-0732">Signal</keyword>
<keyword evidence="3" id="KW-0812">Transmembrane</keyword>
<dbReference type="Pfam" id="PF00264">
    <property type="entry name" value="Tyrosinase"/>
    <property type="match status" value="1"/>
</dbReference>
<dbReference type="SMART" id="SM00254">
    <property type="entry name" value="ShKT"/>
    <property type="match status" value="1"/>
</dbReference>
<organism evidence="6 7">
    <name type="scientific">Heterorhabditis bacteriophora</name>
    <name type="common">Entomopathogenic nematode worm</name>
    <dbReference type="NCBI Taxonomy" id="37862"/>
    <lineage>
        <taxon>Eukaryota</taxon>
        <taxon>Metazoa</taxon>
        <taxon>Ecdysozoa</taxon>
        <taxon>Nematoda</taxon>
        <taxon>Chromadorea</taxon>
        <taxon>Rhabditida</taxon>
        <taxon>Rhabditina</taxon>
        <taxon>Rhabditomorpha</taxon>
        <taxon>Strongyloidea</taxon>
        <taxon>Heterorhabditidae</taxon>
        <taxon>Heterorhabditis</taxon>
    </lineage>
</organism>
<dbReference type="InterPro" id="IPR003582">
    <property type="entry name" value="ShKT_dom"/>
</dbReference>
<dbReference type="PANTHER" id="PTHR11474">
    <property type="entry name" value="TYROSINASE FAMILY MEMBER"/>
    <property type="match status" value="1"/>
</dbReference>
<sequence length="494" mass="56443">MRLVALSLSVLFCVTAQENATTTTPWKEPPRDCSDAPNKDIKQTCLMIRKMDRETRRRIARQAFPNGRGGPNWLQPIRVLPNARGQFAYHPYDCMTLLCLCPFFNGRIMNGMCILRNGFPLQIAFRKEYRMMTDDERNRWHFALNVLKRNGEYDRLSRQHLDVGHFSHFVYIIFDVMNLFYYFLFLRSSLFIGKSSFQVGIGSGAHSGPGFLPWHREYLKRFEIALRMVDPSVSIPYWDSVMDNYLPDPRDSIIFTNMFAGETDFFGNVVQGPFAFWPTLEGRRTILRQLGREGSLFNENQINNIVAQNTIESTLAFTAPQQGCPFPNNYGAIEYTHSNIHLWIGGDMKPPSTSANEMSSLYHEFSSQGGRMHAAKTIVNAIANPLNGTIPLKTNTDKDIKMTAPLFVDCYNRINQWKDSEGGKNRTSYRHPCCSVWASAGECGNQPEYMSQFCVASCDVCTPSYNTTEGGIYFVVKAFLKSIYCENNNSNKYF</sequence>
<evidence type="ECO:0000256" key="3">
    <source>
        <dbReference type="SAM" id="Phobius"/>
    </source>
</evidence>
<proteinExistence type="predicted"/>
<dbReference type="PANTHER" id="PTHR11474:SF84">
    <property type="entry name" value="SHKT DOMAIN-CONTAINING PROTEIN"/>
    <property type="match status" value="1"/>
</dbReference>
<dbReference type="Pfam" id="PF01549">
    <property type="entry name" value="ShK"/>
    <property type="match status" value="1"/>
</dbReference>
<keyword evidence="6" id="KW-1185">Reference proteome</keyword>
<protein>
    <submittedName>
        <fullName evidence="7">ShKT domain-containing protein</fullName>
    </submittedName>
</protein>
<name>A0A1I7XJ43_HETBA</name>
<dbReference type="SUPFAM" id="SSF48056">
    <property type="entry name" value="Di-copper centre-containing domain"/>
    <property type="match status" value="1"/>
</dbReference>
<comment type="caution">
    <text evidence="2">Lacks conserved residue(s) required for the propagation of feature annotation.</text>
</comment>
<dbReference type="InterPro" id="IPR008922">
    <property type="entry name" value="Di-copper_centre_dom_sf"/>
</dbReference>
<dbReference type="InterPro" id="IPR002227">
    <property type="entry name" value="Tyrosinase_Cu-bd"/>
</dbReference>
<keyword evidence="3" id="KW-0472">Membrane</keyword>